<feature type="compositionally biased region" description="Pro residues" evidence="1">
    <location>
        <begin position="7"/>
        <end position="16"/>
    </location>
</feature>
<organism evidence="2 3">
    <name type="scientific">Trichogramma kaykai</name>
    <dbReference type="NCBI Taxonomy" id="54128"/>
    <lineage>
        <taxon>Eukaryota</taxon>
        <taxon>Metazoa</taxon>
        <taxon>Ecdysozoa</taxon>
        <taxon>Arthropoda</taxon>
        <taxon>Hexapoda</taxon>
        <taxon>Insecta</taxon>
        <taxon>Pterygota</taxon>
        <taxon>Neoptera</taxon>
        <taxon>Endopterygota</taxon>
        <taxon>Hymenoptera</taxon>
        <taxon>Apocrita</taxon>
        <taxon>Proctotrupomorpha</taxon>
        <taxon>Chalcidoidea</taxon>
        <taxon>Trichogrammatidae</taxon>
        <taxon>Trichogramma</taxon>
    </lineage>
</organism>
<dbReference type="EMBL" id="JBJJXI010000059">
    <property type="protein sequence ID" value="KAL3398930.1"/>
    <property type="molecule type" value="Genomic_DNA"/>
</dbReference>
<name>A0ABD2X1P4_9HYME</name>
<accession>A0ABD2X1P4</accession>
<evidence type="ECO:0000256" key="1">
    <source>
        <dbReference type="SAM" id="MobiDB-lite"/>
    </source>
</evidence>
<dbReference type="AlphaFoldDB" id="A0ABD2X1P4"/>
<evidence type="ECO:0000313" key="3">
    <source>
        <dbReference type="Proteomes" id="UP001627154"/>
    </source>
</evidence>
<evidence type="ECO:0000313" key="2">
    <source>
        <dbReference type="EMBL" id="KAL3398930.1"/>
    </source>
</evidence>
<feature type="region of interest" description="Disordered" evidence="1">
    <location>
        <begin position="1"/>
        <end position="27"/>
    </location>
</feature>
<keyword evidence="3" id="KW-1185">Reference proteome</keyword>
<protein>
    <submittedName>
        <fullName evidence="2">Uncharacterized protein</fullName>
    </submittedName>
</protein>
<proteinExistence type="predicted"/>
<gene>
    <name evidence="2" type="ORF">TKK_008021</name>
</gene>
<sequence length="101" mass="11192">MSERVPPVSPCLPEPPSEMSDDGATPPWVETLLSRFERLETRKDGRLTSIESTLLELSRTQNQHTASIEHNTNCIASLDKRVSAEIVAIRSDNDRAFTAIG</sequence>
<reference evidence="2 3" key="1">
    <citation type="journal article" date="2024" name="bioRxiv">
        <title>A reference genome for Trichogramma kaykai: A tiny desert-dwelling parasitoid wasp with competing sex-ratio distorters.</title>
        <authorList>
            <person name="Culotta J."/>
            <person name="Lindsey A.R."/>
        </authorList>
    </citation>
    <scope>NUCLEOTIDE SEQUENCE [LARGE SCALE GENOMIC DNA]</scope>
    <source>
        <strain evidence="2 3">KSX58</strain>
    </source>
</reference>
<dbReference type="Proteomes" id="UP001627154">
    <property type="component" value="Unassembled WGS sequence"/>
</dbReference>
<comment type="caution">
    <text evidence="2">The sequence shown here is derived from an EMBL/GenBank/DDBJ whole genome shotgun (WGS) entry which is preliminary data.</text>
</comment>